<dbReference type="GO" id="GO:0008234">
    <property type="term" value="F:cysteine-type peptidase activity"/>
    <property type="evidence" value="ECO:0007669"/>
    <property type="project" value="InterPro"/>
</dbReference>
<dbReference type="EMBL" id="CAUJNA010000008">
    <property type="protein sequence ID" value="CAJ1370318.1"/>
    <property type="molecule type" value="Genomic_DNA"/>
</dbReference>
<feature type="domain" description="Peptidase C1A papain C-terminal" evidence="1">
    <location>
        <begin position="76"/>
        <end position="158"/>
    </location>
</feature>
<comment type="caution">
    <text evidence="2">The sequence shown here is derived from an EMBL/GenBank/DDBJ whole genome shotgun (WGS) entry which is preliminary data.</text>
</comment>
<keyword evidence="3" id="KW-1185">Reference proteome</keyword>
<accession>A0AA36MJW2</accession>
<evidence type="ECO:0000259" key="1">
    <source>
        <dbReference type="Pfam" id="PF00112"/>
    </source>
</evidence>
<protein>
    <recommendedName>
        <fullName evidence="1">Peptidase C1A papain C-terminal domain-containing protein</fullName>
    </recommendedName>
</protein>
<dbReference type="Gene3D" id="3.90.70.10">
    <property type="entry name" value="Cysteine proteinases"/>
    <property type="match status" value="1"/>
</dbReference>
<dbReference type="InterPro" id="IPR000668">
    <property type="entry name" value="Peptidase_C1A_C"/>
</dbReference>
<evidence type="ECO:0000313" key="2">
    <source>
        <dbReference type="EMBL" id="CAJ1370318.1"/>
    </source>
</evidence>
<gene>
    <name evidence="2" type="ORF">EVOR1521_LOCUS908</name>
</gene>
<organism evidence="2 3">
    <name type="scientific">Effrenium voratum</name>
    <dbReference type="NCBI Taxonomy" id="2562239"/>
    <lineage>
        <taxon>Eukaryota</taxon>
        <taxon>Sar</taxon>
        <taxon>Alveolata</taxon>
        <taxon>Dinophyceae</taxon>
        <taxon>Suessiales</taxon>
        <taxon>Symbiodiniaceae</taxon>
        <taxon>Effrenium</taxon>
    </lineage>
</organism>
<evidence type="ECO:0000313" key="3">
    <source>
        <dbReference type="Proteomes" id="UP001178507"/>
    </source>
</evidence>
<sequence length="175" mass="19090">MLAGNKCSWCDASAVPSACYTKENAAKLPSAVFTCSARRASELLPRVEGLGGEREGMIRPRSWESSHEQLGDAEMPSDFTWCNKDGKSYCTMSRNQHIPQYCGSCWAHGAISALGDRIKIARKGAGVDINLAVQHLLNCGSVGTCKGGSVDGPYQWLKVWGLWLCRRRGQRAHGE</sequence>
<dbReference type="Pfam" id="PF00112">
    <property type="entry name" value="Peptidase_C1"/>
    <property type="match status" value="1"/>
</dbReference>
<proteinExistence type="predicted"/>
<name>A0AA36MJW2_9DINO</name>
<dbReference type="GO" id="GO:0006508">
    <property type="term" value="P:proteolysis"/>
    <property type="evidence" value="ECO:0007669"/>
    <property type="project" value="InterPro"/>
</dbReference>
<dbReference type="Proteomes" id="UP001178507">
    <property type="component" value="Unassembled WGS sequence"/>
</dbReference>
<dbReference type="SUPFAM" id="SSF54001">
    <property type="entry name" value="Cysteine proteinases"/>
    <property type="match status" value="1"/>
</dbReference>
<dbReference type="InterPro" id="IPR038765">
    <property type="entry name" value="Papain-like_cys_pep_sf"/>
</dbReference>
<reference evidence="2" key="1">
    <citation type="submission" date="2023-08" db="EMBL/GenBank/DDBJ databases">
        <authorList>
            <person name="Chen Y."/>
            <person name="Shah S."/>
            <person name="Dougan E. K."/>
            <person name="Thang M."/>
            <person name="Chan C."/>
        </authorList>
    </citation>
    <scope>NUCLEOTIDE SEQUENCE</scope>
</reference>
<dbReference type="AlphaFoldDB" id="A0AA36MJW2"/>